<protein>
    <submittedName>
        <fullName evidence="1">Uncharacterized protein</fullName>
    </submittedName>
</protein>
<name>A0AAD9ZEI4_9LECA</name>
<evidence type="ECO:0000313" key="1">
    <source>
        <dbReference type="EMBL" id="KAK3175312.1"/>
    </source>
</evidence>
<organism evidence="1 2">
    <name type="scientific">Lepraria neglecta</name>
    <dbReference type="NCBI Taxonomy" id="209136"/>
    <lineage>
        <taxon>Eukaryota</taxon>
        <taxon>Fungi</taxon>
        <taxon>Dikarya</taxon>
        <taxon>Ascomycota</taxon>
        <taxon>Pezizomycotina</taxon>
        <taxon>Lecanoromycetes</taxon>
        <taxon>OSLEUM clade</taxon>
        <taxon>Lecanoromycetidae</taxon>
        <taxon>Lecanorales</taxon>
        <taxon>Lecanorineae</taxon>
        <taxon>Stereocaulaceae</taxon>
        <taxon>Lepraria</taxon>
    </lineage>
</organism>
<dbReference type="AlphaFoldDB" id="A0AAD9ZEI4"/>
<dbReference type="EMBL" id="JASNWA010000006">
    <property type="protein sequence ID" value="KAK3175312.1"/>
    <property type="molecule type" value="Genomic_DNA"/>
</dbReference>
<sequence length="180" mass="20842">MANQLPNLKTLYLDFLDTLLIRHFLKLFDSPKLAHVSVSAIPHDSTHPEWADATPDICRMCDKLQTFTIVSAWSVFRFHIQEDNHAWYPSMSVCQLYIVNPRIRYERQTTVHRIMFLGQPLSPNSFGGAYPVAVNHMRLEQVDLSKLVVDKIDDKIDNLQQLRILVIRSPLEDTDDHMAD</sequence>
<proteinExistence type="predicted"/>
<accession>A0AAD9ZEI4</accession>
<comment type="caution">
    <text evidence="1">The sequence shown here is derived from an EMBL/GenBank/DDBJ whole genome shotgun (WGS) entry which is preliminary data.</text>
</comment>
<keyword evidence="2" id="KW-1185">Reference proteome</keyword>
<gene>
    <name evidence="1" type="ORF">OEA41_002559</name>
</gene>
<evidence type="ECO:0000313" key="2">
    <source>
        <dbReference type="Proteomes" id="UP001276659"/>
    </source>
</evidence>
<dbReference type="Proteomes" id="UP001276659">
    <property type="component" value="Unassembled WGS sequence"/>
</dbReference>
<reference evidence="1" key="1">
    <citation type="submission" date="2022-11" db="EMBL/GenBank/DDBJ databases">
        <title>Chromosomal genome sequence assembly and mating type (MAT) locus characterization of the leprose asexual lichenized fungus Lepraria neglecta (Nyl.) Erichsen.</title>
        <authorList>
            <person name="Allen J.L."/>
            <person name="Pfeffer B."/>
        </authorList>
    </citation>
    <scope>NUCLEOTIDE SEQUENCE</scope>
    <source>
        <strain evidence="1">Allen 5258</strain>
    </source>
</reference>